<keyword evidence="7" id="KW-1185">Reference proteome</keyword>
<keyword evidence="3" id="KW-0547">Nucleotide-binding</keyword>
<evidence type="ECO:0000256" key="2">
    <source>
        <dbReference type="ARBA" id="ARBA00022448"/>
    </source>
</evidence>
<dbReference type="InterPro" id="IPR027417">
    <property type="entry name" value="P-loop_NTPase"/>
</dbReference>
<dbReference type="InterPro" id="IPR003593">
    <property type="entry name" value="AAA+_ATPase"/>
</dbReference>
<evidence type="ECO:0000313" key="7">
    <source>
        <dbReference type="Proteomes" id="UP001596242"/>
    </source>
</evidence>
<dbReference type="PANTHER" id="PTHR43553:SF24">
    <property type="entry name" value="ENERGY-COUPLING FACTOR TRANSPORTER ATP-BINDING PROTEIN ECFA1"/>
    <property type="match status" value="1"/>
</dbReference>
<evidence type="ECO:0000256" key="3">
    <source>
        <dbReference type="ARBA" id="ARBA00022741"/>
    </source>
</evidence>
<name>A0ABW1M3Q4_9ACTN</name>
<evidence type="ECO:0000313" key="6">
    <source>
        <dbReference type="EMBL" id="MFC6057950.1"/>
    </source>
</evidence>
<dbReference type="SUPFAM" id="SSF52540">
    <property type="entry name" value="P-loop containing nucleoside triphosphate hydrolases"/>
    <property type="match status" value="1"/>
</dbReference>
<sequence length="268" mass="28566">MGPVTATPPPPPAFPPPSLEVSGLAFAYPDGHQALFGVDFSVARGERVALLGPNGAGKTTLMLHLNGILTGGTGTVRVAGLPVGREHMAEIRRRVGIVFQDPDDQLFMSTVREDVAFGPAAAVLRGAELEERVGRALGLVGMAGFEDRPPHHLSYGQRRRVAVATVLVMVMEPEILVLDEPSSNLDPASRRELADILRSLDVTVLMVTHDLPYALELCPRALILSDGVIAADGPTADLLADDALMRAHRLELPFGFDPRSVAATPDRP</sequence>
<dbReference type="InterPro" id="IPR003439">
    <property type="entry name" value="ABC_transporter-like_ATP-bd"/>
</dbReference>
<organism evidence="6 7">
    <name type="scientific">Streptomyces pratens</name>
    <dbReference type="NCBI Taxonomy" id="887456"/>
    <lineage>
        <taxon>Bacteria</taxon>
        <taxon>Bacillati</taxon>
        <taxon>Actinomycetota</taxon>
        <taxon>Actinomycetes</taxon>
        <taxon>Kitasatosporales</taxon>
        <taxon>Streptomycetaceae</taxon>
        <taxon>Streptomyces</taxon>
    </lineage>
</organism>
<proteinExistence type="inferred from homology"/>
<dbReference type="PANTHER" id="PTHR43553">
    <property type="entry name" value="HEAVY METAL TRANSPORTER"/>
    <property type="match status" value="1"/>
</dbReference>
<dbReference type="InterPro" id="IPR050095">
    <property type="entry name" value="ECF_ABC_transporter_ATP-bd"/>
</dbReference>
<dbReference type="RefSeq" id="WP_386400296.1">
    <property type="nucleotide sequence ID" value="NZ_JBHSPT010000049.1"/>
</dbReference>
<reference evidence="7" key="1">
    <citation type="journal article" date="2019" name="Int. J. Syst. Evol. Microbiol.">
        <title>The Global Catalogue of Microorganisms (GCM) 10K type strain sequencing project: providing services to taxonomists for standard genome sequencing and annotation.</title>
        <authorList>
            <consortium name="The Broad Institute Genomics Platform"/>
            <consortium name="The Broad Institute Genome Sequencing Center for Infectious Disease"/>
            <person name="Wu L."/>
            <person name="Ma J."/>
        </authorList>
    </citation>
    <scope>NUCLEOTIDE SEQUENCE [LARGE SCALE GENOMIC DNA]</scope>
    <source>
        <strain evidence="7">JCM 12763</strain>
    </source>
</reference>
<dbReference type="InterPro" id="IPR017871">
    <property type="entry name" value="ABC_transporter-like_CS"/>
</dbReference>
<dbReference type="PROSITE" id="PS50893">
    <property type="entry name" value="ABC_TRANSPORTER_2"/>
    <property type="match status" value="1"/>
</dbReference>
<evidence type="ECO:0000256" key="4">
    <source>
        <dbReference type="ARBA" id="ARBA00022840"/>
    </source>
</evidence>
<dbReference type="InterPro" id="IPR015856">
    <property type="entry name" value="ABC_transpr_CbiO/EcfA_su"/>
</dbReference>
<comment type="similarity">
    <text evidence="1">Belongs to the ABC transporter superfamily.</text>
</comment>
<dbReference type="EMBL" id="JBHSPT010000049">
    <property type="protein sequence ID" value="MFC6057950.1"/>
    <property type="molecule type" value="Genomic_DNA"/>
</dbReference>
<dbReference type="Proteomes" id="UP001596242">
    <property type="component" value="Unassembled WGS sequence"/>
</dbReference>
<keyword evidence="2" id="KW-0813">Transport</keyword>
<dbReference type="Gene3D" id="3.40.50.300">
    <property type="entry name" value="P-loop containing nucleotide triphosphate hydrolases"/>
    <property type="match status" value="1"/>
</dbReference>
<dbReference type="GO" id="GO:0005524">
    <property type="term" value="F:ATP binding"/>
    <property type="evidence" value="ECO:0007669"/>
    <property type="project" value="UniProtKB-KW"/>
</dbReference>
<comment type="caution">
    <text evidence="6">The sequence shown here is derived from an EMBL/GenBank/DDBJ whole genome shotgun (WGS) entry which is preliminary data.</text>
</comment>
<dbReference type="SMART" id="SM00382">
    <property type="entry name" value="AAA"/>
    <property type="match status" value="1"/>
</dbReference>
<dbReference type="PROSITE" id="PS00211">
    <property type="entry name" value="ABC_TRANSPORTER_1"/>
    <property type="match status" value="1"/>
</dbReference>
<gene>
    <name evidence="6" type="ORF">ACFP50_21575</name>
</gene>
<feature type="domain" description="ABC transporter" evidence="5">
    <location>
        <begin position="19"/>
        <end position="251"/>
    </location>
</feature>
<dbReference type="Pfam" id="PF00005">
    <property type="entry name" value="ABC_tran"/>
    <property type="match status" value="1"/>
</dbReference>
<dbReference type="CDD" id="cd03225">
    <property type="entry name" value="ABC_cobalt_CbiO_domain1"/>
    <property type="match status" value="1"/>
</dbReference>
<evidence type="ECO:0000256" key="1">
    <source>
        <dbReference type="ARBA" id="ARBA00005417"/>
    </source>
</evidence>
<accession>A0ABW1M3Q4</accession>
<keyword evidence="4 6" id="KW-0067">ATP-binding</keyword>
<protein>
    <submittedName>
        <fullName evidence="6">Energy-coupling factor ABC transporter ATP-binding protein</fullName>
    </submittedName>
</protein>
<evidence type="ECO:0000259" key="5">
    <source>
        <dbReference type="PROSITE" id="PS50893"/>
    </source>
</evidence>